<keyword evidence="4 5" id="KW-0472">Membrane</keyword>
<dbReference type="GO" id="GO:0016020">
    <property type="term" value="C:membrane"/>
    <property type="evidence" value="ECO:0007669"/>
    <property type="project" value="UniProtKB-SubCell"/>
</dbReference>
<feature type="transmembrane region" description="Helical" evidence="5">
    <location>
        <begin position="21"/>
        <end position="47"/>
    </location>
</feature>
<keyword evidence="3 5" id="KW-1133">Transmembrane helix</keyword>
<proteinExistence type="predicted"/>
<evidence type="ECO:0000256" key="3">
    <source>
        <dbReference type="ARBA" id="ARBA00022989"/>
    </source>
</evidence>
<feature type="transmembrane region" description="Helical" evidence="5">
    <location>
        <begin position="154"/>
        <end position="173"/>
    </location>
</feature>
<feature type="transmembrane region" description="Helical" evidence="5">
    <location>
        <begin position="193"/>
        <end position="215"/>
    </location>
</feature>
<dbReference type="AlphaFoldDB" id="A0A9D1FUB5"/>
<gene>
    <name evidence="7" type="ORF">IAD03_08650</name>
</gene>
<evidence type="ECO:0000256" key="4">
    <source>
        <dbReference type="ARBA" id="ARBA00023136"/>
    </source>
</evidence>
<evidence type="ECO:0000256" key="2">
    <source>
        <dbReference type="ARBA" id="ARBA00022692"/>
    </source>
</evidence>
<sequence>MAEHIQAFCRRRLRTREDVDYFVVLCLTVSVFLSVYTAVAACAAIAVATMMSYERRRRALASPHAKLLLGFLLVPFFVSAMYDNILGLLASFALYAVVICGLYVRSVMTRRLFARMLDLCCQCSVGCFVLALVQKLAAYPSAPDYRPVSTFTNANYYGAIVEVMLLICLYRCVTNRPARKWYLAAACINLGGLYLTGSMSSAAAACVGILVFLALQHRRRLAVLFCIGAAGVLVLITCFPFLFPRVESVDVAWDQRFSIWQIALRAIADHPLFGQGAVAYHRAAIQYGGYMTYHSHNLLIDLVLNFGIAGLLVIGYYAFQQGRLLLLRFRNRIGNTSNVLMVAALSSMLVHGVTDVTVFWPQTGMLMFFILSSLSVGAEFLEREIEPRSLTIPAAFRLRP</sequence>
<feature type="transmembrane region" description="Helical" evidence="5">
    <location>
        <begin position="221"/>
        <end position="243"/>
    </location>
</feature>
<evidence type="ECO:0000313" key="7">
    <source>
        <dbReference type="EMBL" id="HIS79425.1"/>
    </source>
</evidence>
<dbReference type="EMBL" id="DVJM01000181">
    <property type="protein sequence ID" value="HIS79425.1"/>
    <property type="molecule type" value="Genomic_DNA"/>
</dbReference>
<protein>
    <submittedName>
        <fullName evidence="7">O-antigen ligase family protein</fullName>
    </submittedName>
</protein>
<comment type="subcellular location">
    <subcellularLocation>
        <location evidence="1">Membrane</location>
        <topology evidence="1">Multi-pass membrane protein</topology>
    </subcellularLocation>
</comment>
<comment type="caution">
    <text evidence="7">The sequence shown here is derived from an EMBL/GenBank/DDBJ whole genome shotgun (WGS) entry which is preliminary data.</text>
</comment>
<dbReference type="InterPro" id="IPR051533">
    <property type="entry name" value="WaaL-like"/>
</dbReference>
<evidence type="ECO:0000259" key="6">
    <source>
        <dbReference type="Pfam" id="PF04932"/>
    </source>
</evidence>
<evidence type="ECO:0000256" key="1">
    <source>
        <dbReference type="ARBA" id="ARBA00004141"/>
    </source>
</evidence>
<reference evidence="7" key="2">
    <citation type="journal article" date="2021" name="PeerJ">
        <title>Extensive microbial diversity within the chicken gut microbiome revealed by metagenomics and culture.</title>
        <authorList>
            <person name="Gilroy R."/>
            <person name="Ravi A."/>
            <person name="Getino M."/>
            <person name="Pursley I."/>
            <person name="Horton D.L."/>
            <person name="Alikhan N.F."/>
            <person name="Baker D."/>
            <person name="Gharbi K."/>
            <person name="Hall N."/>
            <person name="Watson M."/>
            <person name="Adriaenssens E.M."/>
            <person name="Foster-Nyarko E."/>
            <person name="Jarju S."/>
            <person name="Secka A."/>
            <person name="Antonio M."/>
            <person name="Oren A."/>
            <person name="Chaudhuri R.R."/>
            <person name="La Ragione R."/>
            <person name="Hildebrand F."/>
            <person name="Pallen M.J."/>
        </authorList>
    </citation>
    <scope>NUCLEOTIDE SEQUENCE</scope>
    <source>
        <strain evidence="7">6086</strain>
    </source>
</reference>
<dbReference type="InterPro" id="IPR007016">
    <property type="entry name" value="O-antigen_ligase-rel_domated"/>
</dbReference>
<dbReference type="PANTHER" id="PTHR37422:SF13">
    <property type="entry name" value="LIPOPOLYSACCHARIDE BIOSYNTHESIS PROTEIN PA4999-RELATED"/>
    <property type="match status" value="1"/>
</dbReference>
<name>A0A9D1FUB5_9FIRM</name>
<dbReference type="Pfam" id="PF04932">
    <property type="entry name" value="Wzy_C"/>
    <property type="match status" value="1"/>
</dbReference>
<feature type="domain" description="O-antigen ligase-related" evidence="6">
    <location>
        <begin position="186"/>
        <end position="314"/>
    </location>
</feature>
<keyword evidence="7" id="KW-0436">Ligase</keyword>
<feature type="transmembrane region" description="Helical" evidence="5">
    <location>
        <begin position="298"/>
        <end position="319"/>
    </location>
</feature>
<feature type="transmembrane region" description="Helical" evidence="5">
    <location>
        <begin position="84"/>
        <end position="104"/>
    </location>
</feature>
<evidence type="ECO:0000313" key="8">
    <source>
        <dbReference type="Proteomes" id="UP000824141"/>
    </source>
</evidence>
<dbReference type="GO" id="GO:0016874">
    <property type="term" value="F:ligase activity"/>
    <property type="evidence" value="ECO:0007669"/>
    <property type="project" value="UniProtKB-KW"/>
</dbReference>
<dbReference type="PANTHER" id="PTHR37422">
    <property type="entry name" value="TEICHURONIC ACID BIOSYNTHESIS PROTEIN TUAE"/>
    <property type="match status" value="1"/>
</dbReference>
<dbReference type="Proteomes" id="UP000824141">
    <property type="component" value="Unassembled WGS sequence"/>
</dbReference>
<keyword evidence="2 5" id="KW-0812">Transmembrane</keyword>
<organism evidence="7 8">
    <name type="scientific">Candidatus Caccousia stercoris</name>
    <dbReference type="NCBI Taxonomy" id="2840723"/>
    <lineage>
        <taxon>Bacteria</taxon>
        <taxon>Bacillati</taxon>
        <taxon>Bacillota</taxon>
        <taxon>Clostridia</taxon>
        <taxon>Eubacteriales</taxon>
        <taxon>Oscillospiraceae</taxon>
        <taxon>Oscillospiraceae incertae sedis</taxon>
        <taxon>Candidatus Caccousia</taxon>
    </lineage>
</organism>
<accession>A0A9D1FUB5</accession>
<evidence type="ECO:0000256" key="5">
    <source>
        <dbReference type="SAM" id="Phobius"/>
    </source>
</evidence>
<feature type="transmembrane region" description="Helical" evidence="5">
    <location>
        <begin position="339"/>
        <end position="360"/>
    </location>
</feature>
<reference evidence="7" key="1">
    <citation type="submission" date="2020-10" db="EMBL/GenBank/DDBJ databases">
        <authorList>
            <person name="Gilroy R."/>
        </authorList>
    </citation>
    <scope>NUCLEOTIDE SEQUENCE</scope>
    <source>
        <strain evidence="7">6086</strain>
    </source>
</reference>